<dbReference type="PANTHER" id="PTHR45638:SF11">
    <property type="entry name" value="CYCLIC NUCLEOTIDE-GATED CATION CHANNEL SUBUNIT A"/>
    <property type="match status" value="1"/>
</dbReference>
<evidence type="ECO:0000313" key="5">
    <source>
        <dbReference type="Proteomes" id="UP000023152"/>
    </source>
</evidence>
<keyword evidence="1" id="KW-0407">Ion channel</keyword>
<sequence length="327" mass="37720">MVLGTVTFTFGVTQVVQSIAVQSKYNTHVQNVTAWTKHNQEILNDDIINEIRLYFQYKHERVHFEEQDIVQLFPLHMRKRIMAYIYGPIVANVPLFSHCSKRFLTELVVRLKSEFYNKYSVIYERGSVRTHMFILKNGLVAIYDDKISISREDLLEVLIYFPKERRLIRKYAVEKRKAETKERKTVHLSAQDYAKANPSSVKLGNGDARHITEAINQKIETINSLLEKIEKEIEARKEALKAQEIRNKTKNTQFRYDSNHNSLQSIFDGMPGDSSSDEFDSVNDKLPNVAPRSPSATNFEKVLNSAFDTKSRIAVGNKVITITQSSL</sequence>
<evidence type="ECO:0000256" key="2">
    <source>
        <dbReference type="SAM" id="Coils"/>
    </source>
</evidence>
<reference evidence="4 5" key="1">
    <citation type="journal article" date="2013" name="Curr. Biol.">
        <title>The Genome of the Foraminiferan Reticulomyxa filosa.</title>
        <authorList>
            <person name="Glockner G."/>
            <person name="Hulsmann N."/>
            <person name="Schleicher M."/>
            <person name="Noegel A.A."/>
            <person name="Eichinger L."/>
            <person name="Gallinger C."/>
            <person name="Pawlowski J."/>
            <person name="Sierra R."/>
            <person name="Euteneuer U."/>
            <person name="Pillet L."/>
            <person name="Moustafa A."/>
            <person name="Platzer M."/>
            <person name="Groth M."/>
            <person name="Szafranski K."/>
            <person name="Schliwa M."/>
        </authorList>
    </citation>
    <scope>NUCLEOTIDE SEQUENCE [LARGE SCALE GENOMIC DNA]</scope>
</reference>
<dbReference type="GO" id="GO:0005221">
    <property type="term" value="F:intracellularly cyclic nucleotide-activated monoatomic cation channel activity"/>
    <property type="evidence" value="ECO:0007669"/>
    <property type="project" value="InterPro"/>
</dbReference>
<dbReference type="InterPro" id="IPR000595">
    <property type="entry name" value="cNMP-bd_dom"/>
</dbReference>
<dbReference type="AlphaFoldDB" id="X6N8W7"/>
<dbReference type="InterPro" id="IPR050866">
    <property type="entry name" value="CNG_cation_channel"/>
</dbReference>
<evidence type="ECO:0000256" key="1">
    <source>
        <dbReference type="ARBA" id="ARBA00023286"/>
    </source>
</evidence>
<keyword evidence="5" id="KW-1185">Reference proteome</keyword>
<dbReference type="InterPro" id="IPR018490">
    <property type="entry name" value="cNMP-bd_dom_sf"/>
</dbReference>
<dbReference type="GO" id="GO:0044877">
    <property type="term" value="F:protein-containing complex binding"/>
    <property type="evidence" value="ECO:0007669"/>
    <property type="project" value="TreeGrafter"/>
</dbReference>
<dbReference type="SUPFAM" id="SSF51206">
    <property type="entry name" value="cAMP-binding domain-like"/>
    <property type="match status" value="1"/>
</dbReference>
<dbReference type="PANTHER" id="PTHR45638">
    <property type="entry name" value="CYCLIC NUCLEOTIDE-GATED CATION CHANNEL SUBUNIT A"/>
    <property type="match status" value="1"/>
</dbReference>
<proteinExistence type="predicted"/>
<dbReference type="CDD" id="cd00038">
    <property type="entry name" value="CAP_ED"/>
    <property type="match status" value="1"/>
</dbReference>
<dbReference type="Gene3D" id="2.60.120.10">
    <property type="entry name" value="Jelly Rolls"/>
    <property type="match status" value="1"/>
</dbReference>
<organism evidence="4 5">
    <name type="scientific">Reticulomyxa filosa</name>
    <dbReference type="NCBI Taxonomy" id="46433"/>
    <lineage>
        <taxon>Eukaryota</taxon>
        <taxon>Sar</taxon>
        <taxon>Rhizaria</taxon>
        <taxon>Retaria</taxon>
        <taxon>Foraminifera</taxon>
        <taxon>Monothalamids</taxon>
        <taxon>Reticulomyxidae</taxon>
        <taxon>Reticulomyxa</taxon>
    </lineage>
</organism>
<keyword evidence="1" id="KW-1071">Ligand-gated ion channel</keyword>
<dbReference type="Gene3D" id="1.10.287.630">
    <property type="entry name" value="Helix hairpin bin"/>
    <property type="match status" value="1"/>
</dbReference>
<feature type="coiled-coil region" evidence="2">
    <location>
        <begin position="212"/>
        <end position="246"/>
    </location>
</feature>
<dbReference type="PROSITE" id="PS50042">
    <property type="entry name" value="CNMP_BINDING_3"/>
    <property type="match status" value="1"/>
</dbReference>
<dbReference type="OrthoDB" id="421226at2759"/>
<comment type="caution">
    <text evidence="4">The sequence shown here is derived from an EMBL/GenBank/DDBJ whole genome shotgun (WGS) entry which is preliminary data.</text>
</comment>
<protein>
    <recommendedName>
        <fullName evidence="3">Cyclic nucleotide-binding domain-containing protein</fullName>
    </recommendedName>
</protein>
<name>X6N8W7_RETFI</name>
<keyword evidence="1" id="KW-0813">Transport</keyword>
<feature type="domain" description="Cyclic nucleotide-binding" evidence="3">
    <location>
        <begin position="95"/>
        <end position="158"/>
    </location>
</feature>
<dbReference type="EMBL" id="ASPP01010706">
    <property type="protein sequence ID" value="ETO22476.1"/>
    <property type="molecule type" value="Genomic_DNA"/>
</dbReference>
<evidence type="ECO:0000259" key="3">
    <source>
        <dbReference type="PROSITE" id="PS50042"/>
    </source>
</evidence>
<keyword evidence="1" id="KW-0406">Ion transport</keyword>
<dbReference type="Proteomes" id="UP000023152">
    <property type="component" value="Unassembled WGS sequence"/>
</dbReference>
<dbReference type="InterPro" id="IPR014710">
    <property type="entry name" value="RmlC-like_jellyroll"/>
</dbReference>
<accession>X6N8W7</accession>
<evidence type="ECO:0000313" key="4">
    <source>
        <dbReference type="EMBL" id="ETO22476.1"/>
    </source>
</evidence>
<gene>
    <name evidence="4" type="ORF">RFI_14722</name>
</gene>
<keyword evidence="2" id="KW-0175">Coiled coil</keyword>